<keyword evidence="1" id="KW-0378">Hydrolase</keyword>
<dbReference type="VEuPathDB" id="FungiDB:EYZ11_001458"/>
<dbReference type="InterPro" id="IPR050582">
    <property type="entry name" value="HAD-like_SerB"/>
</dbReference>
<dbReference type="GO" id="GO:0036424">
    <property type="term" value="F:L-phosphoserine phosphatase activity"/>
    <property type="evidence" value="ECO:0007669"/>
    <property type="project" value="TreeGrafter"/>
</dbReference>
<dbReference type="NCBIfam" id="TIGR01489">
    <property type="entry name" value="DKMTPPase-SF"/>
    <property type="match status" value="1"/>
</dbReference>
<name>A0A4S3JUI3_9EURO</name>
<dbReference type="PANTHER" id="PTHR43344:SF21">
    <property type="entry name" value="POLYOL PHOSPHATE PHOSPHATASE PYP1"/>
    <property type="match status" value="1"/>
</dbReference>
<gene>
    <name evidence="2" type="ORF">EYZ11_001458</name>
</gene>
<evidence type="ECO:0000313" key="2">
    <source>
        <dbReference type="EMBL" id="THC99062.1"/>
    </source>
</evidence>
<evidence type="ECO:0000313" key="3">
    <source>
        <dbReference type="Proteomes" id="UP000308092"/>
    </source>
</evidence>
<dbReference type="STRING" id="1220188.A0A4S3JUI3"/>
<dbReference type="GO" id="GO:0006564">
    <property type="term" value="P:L-serine biosynthetic process"/>
    <property type="evidence" value="ECO:0007669"/>
    <property type="project" value="TreeGrafter"/>
</dbReference>
<evidence type="ECO:0000256" key="1">
    <source>
        <dbReference type="ARBA" id="ARBA00022801"/>
    </source>
</evidence>
<dbReference type="Gene3D" id="3.40.50.1000">
    <property type="entry name" value="HAD superfamily/HAD-like"/>
    <property type="match status" value="1"/>
</dbReference>
<accession>A0A4S3JUI3</accession>
<evidence type="ECO:0008006" key="4">
    <source>
        <dbReference type="Google" id="ProtNLM"/>
    </source>
</evidence>
<dbReference type="SUPFAM" id="SSF56784">
    <property type="entry name" value="HAD-like"/>
    <property type="match status" value="1"/>
</dbReference>
<dbReference type="PANTHER" id="PTHR43344">
    <property type="entry name" value="PHOSPHOSERINE PHOSPHATASE"/>
    <property type="match status" value="1"/>
</dbReference>
<dbReference type="GO" id="GO:0005737">
    <property type="term" value="C:cytoplasm"/>
    <property type="evidence" value="ECO:0007669"/>
    <property type="project" value="TreeGrafter"/>
</dbReference>
<proteinExistence type="predicted"/>
<dbReference type="InterPro" id="IPR023214">
    <property type="entry name" value="HAD_sf"/>
</dbReference>
<reference evidence="2 3" key="1">
    <citation type="submission" date="2019-03" db="EMBL/GenBank/DDBJ databases">
        <title>The genome sequence of a newly discovered highly antifungal drug resistant Aspergillus species, Aspergillus tanneri NIH 1004.</title>
        <authorList>
            <person name="Mounaud S."/>
            <person name="Singh I."/>
            <person name="Joardar V."/>
            <person name="Pakala S."/>
            <person name="Pakala S."/>
            <person name="Venepally P."/>
            <person name="Hoover J."/>
            <person name="Nierman W."/>
            <person name="Chung J."/>
            <person name="Losada L."/>
        </authorList>
    </citation>
    <scope>NUCLEOTIDE SEQUENCE [LARGE SCALE GENOMIC DNA]</scope>
    <source>
        <strain evidence="2 3">NIH1004</strain>
    </source>
</reference>
<organism evidence="2 3">
    <name type="scientific">Aspergillus tanneri</name>
    <dbReference type="NCBI Taxonomy" id="1220188"/>
    <lineage>
        <taxon>Eukaryota</taxon>
        <taxon>Fungi</taxon>
        <taxon>Dikarya</taxon>
        <taxon>Ascomycota</taxon>
        <taxon>Pezizomycotina</taxon>
        <taxon>Eurotiomycetes</taxon>
        <taxon>Eurotiomycetidae</taxon>
        <taxon>Eurotiales</taxon>
        <taxon>Aspergillaceae</taxon>
        <taxon>Aspergillus</taxon>
        <taxon>Aspergillus subgen. Circumdati</taxon>
    </lineage>
</organism>
<dbReference type="InterPro" id="IPR006384">
    <property type="entry name" value="HAD_hydro_PyrdxlP_Pase-like"/>
</dbReference>
<dbReference type="Pfam" id="PF12710">
    <property type="entry name" value="HAD"/>
    <property type="match status" value="1"/>
</dbReference>
<dbReference type="EMBL" id="SOSA01000027">
    <property type="protein sequence ID" value="THC99062.1"/>
    <property type="molecule type" value="Genomic_DNA"/>
</dbReference>
<protein>
    <recommendedName>
        <fullName evidence="4">Phosphoserine phosphatase</fullName>
    </recommendedName>
</protein>
<dbReference type="Proteomes" id="UP000308092">
    <property type="component" value="Unassembled WGS sequence"/>
</dbReference>
<dbReference type="Gene3D" id="3.90.1470.20">
    <property type="match status" value="1"/>
</dbReference>
<dbReference type="NCBIfam" id="TIGR01488">
    <property type="entry name" value="HAD-SF-IB"/>
    <property type="match status" value="1"/>
</dbReference>
<dbReference type="InterPro" id="IPR036412">
    <property type="entry name" value="HAD-like_sf"/>
</dbReference>
<comment type="caution">
    <text evidence="2">The sequence shown here is derived from an EMBL/GenBank/DDBJ whole genome shotgun (WGS) entry which is preliminary data.</text>
</comment>
<dbReference type="AlphaFoldDB" id="A0A4S3JUI3"/>
<sequence>MSPSTLPYMKTTPKIIFFTDFDGTITLQDSNDFLTENLGYGRARREQVNDDILEGRISFRDAFRDMLDSIKAPYDECIEVLLKNIKMDPYFLEFYNWAKENNVPIVIMSSGMIPIIRALMEKFLGQALDDHLHIVANSVESRDGKDINTEGGWQIKYHDDSHFGHDKSLEIKPYAAMPASERPTLLYAGDGVSDASAASETDLLFAKKGKDLVTICKRQGRPFTVFEDWRSILATSKDILSGKVSPKTVAQEGAKKAPTRSKLGADCGGFVRFMPIDSTP</sequence>
<dbReference type="GO" id="GO:0000287">
    <property type="term" value="F:magnesium ion binding"/>
    <property type="evidence" value="ECO:0007669"/>
    <property type="project" value="TreeGrafter"/>
</dbReference>
<keyword evidence="3" id="KW-1185">Reference proteome</keyword>